<reference evidence="3" key="2">
    <citation type="journal article" date="2019" name="Microbiol. Resour. Announc.">
        <title>Draft Genome Sequences of Type Strains of Gordonibacter faecihominis, Paraeggerthella hongkongensis, Parvibacter caecicola,Slackia equolifaciens, Slackia faecicanis, and Slackia isoflavoniconvertens.</title>
        <authorList>
            <person name="Danylec N."/>
            <person name="Stoll D.A."/>
            <person name="Dotsch A."/>
            <person name="Huch M."/>
        </authorList>
    </citation>
    <scope>NUCLEOTIDE SEQUENCE</scope>
    <source>
        <strain evidence="3">DSM 24851</strain>
    </source>
</reference>
<dbReference type="GO" id="GO:0005048">
    <property type="term" value="F:signal sequence binding"/>
    <property type="evidence" value="ECO:0007669"/>
    <property type="project" value="UniProtKB-UniRule"/>
</dbReference>
<keyword evidence="1" id="KW-0963">Cytoplasm</keyword>
<keyword evidence="1" id="KW-0143">Chaperone</keyword>
<reference evidence="2" key="4">
    <citation type="submission" date="2021-09" db="EMBL/GenBank/DDBJ databases">
        <authorList>
            <person name="Gilroy R."/>
        </authorList>
    </citation>
    <scope>NUCLEOTIDE SEQUENCE</scope>
    <source>
        <strain evidence="2">ChiGjej6B6-11269</strain>
    </source>
</reference>
<dbReference type="HAMAP" id="MF_02200">
    <property type="entry name" value="NapD"/>
    <property type="match status" value="1"/>
</dbReference>
<dbReference type="EMBL" id="DYWI01000044">
    <property type="protein sequence ID" value="HJF65021.1"/>
    <property type="molecule type" value="Genomic_DNA"/>
</dbReference>
<reference evidence="4" key="1">
    <citation type="submission" date="2018-05" db="EMBL/GenBank/DDBJ databases">
        <title>Genome Sequencing of selected type strains of the family Eggerthellaceae.</title>
        <authorList>
            <person name="Danylec N."/>
            <person name="Stoll D.A."/>
            <person name="Doetsch A."/>
            <person name="Huch M."/>
        </authorList>
    </citation>
    <scope>NUCLEOTIDE SEQUENCE [LARGE SCALE GENOMIC DNA]</scope>
    <source>
        <strain evidence="4">DSM 24851</strain>
    </source>
</reference>
<evidence type="ECO:0000313" key="4">
    <source>
        <dbReference type="Proteomes" id="UP000269591"/>
    </source>
</evidence>
<name>A0A3N0AY69_9ACTN</name>
<dbReference type="Proteomes" id="UP000786989">
    <property type="component" value="Unassembled WGS sequence"/>
</dbReference>
<organism evidence="3 4">
    <name type="scientific">Slackia equolifaciens</name>
    <dbReference type="NCBI Taxonomy" id="498718"/>
    <lineage>
        <taxon>Bacteria</taxon>
        <taxon>Bacillati</taxon>
        <taxon>Actinomycetota</taxon>
        <taxon>Coriobacteriia</taxon>
        <taxon>Eggerthellales</taxon>
        <taxon>Eggerthellaceae</taxon>
        <taxon>Slackia</taxon>
    </lineage>
</organism>
<dbReference type="Proteomes" id="UP000269591">
    <property type="component" value="Unassembled WGS sequence"/>
</dbReference>
<sequence>MTISSLIVETLPQHTSAVACELASREGVEVHGVDETAGKVVVTIEAPGIDASHATASGFVGIEGVLGIDLVYANFEDENLGDAGALGGE</sequence>
<evidence type="ECO:0000256" key="1">
    <source>
        <dbReference type="HAMAP-Rule" id="MF_02200"/>
    </source>
</evidence>
<dbReference type="GO" id="GO:0051224">
    <property type="term" value="P:negative regulation of protein transport"/>
    <property type="evidence" value="ECO:0007669"/>
    <property type="project" value="UniProtKB-UniRule"/>
</dbReference>
<dbReference type="RefSeq" id="WP_123209026.1">
    <property type="nucleotide sequence ID" value="NZ_JBHTHO010000020.1"/>
</dbReference>
<comment type="function">
    <text evidence="1">Chaperone for NapA, the catalytic subunit of the periplasmic nitrate reductase. It binds directly and specifically to the twin-arginine signal peptide of NapA, preventing premature interaction with the Tat translocase and premature export.</text>
</comment>
<dbReference type="EMBL" id="QIBX01000011">
    <property type="protein sequence ID" value="RNL39524.1"/>
    <property type="molecule type" value="Genomic_DNA"/>
</dbReference>
<dbReference type="InterPro" id="IPR005623">
    <property type="entry name" value="Chaperone_NapD_NO3_reduct"/>
</dbReference>
<evidence type="ECO:0000313" key="3">
    <source>
        <dbReference type="EMBL" id="RNL39524.1"/>
    </source>
</evidence>
<dbReference type="OrthoDB" id="2885067at2"/>
<proteinExistence type="inferred from homology"/>
<dbReference type="AlphaFoldDB" id="A0A3N0AY69"/>
<gene>
    <name evidence="1" type="primary">napD</name>
    <name evidence="3" type="ORF">DMP06_06980</name>
    <name evidence="2" type="ORF">K8U77_02745</name>
</gene>
<protein>
    <recommendedName>
        <fullName evidence="1">Chaperone NapD</fullName>
    </recommendedName>
    <alternativeName>
        <fullName evidence="1">NapA signal peptide-binding chaperone NapD</fullName>
    </alternativeName>
</protein>
<dbReference type="GO" id="GO:0005737">
    <property type="term" value="C:cytoplasm"/>
    <property type="evidence" value="ECO:0007669"/>
    <property type="project" value="UniProtKB-SubCell"/>
</dbReference>
<comment type="subunit">
    <text evidence="1">Interacts with the cytoplasmic NapA precursor.</text>
</comment>
<dbReference type="Gene3D" id="3.30.70.920">
    <property type="match status" value="1"/>
</dbReference>
<dbReference type="Pfam" id="PF03927">
    <property type="entry name" value="NapD"/>
    <property type="match status" value="1"/>
</dbReference>
<evidence type="ECO:0000313" key="2">
    <source>
        <dbReference type="EMBL" id="HJF65021.1"/>
    </source>
</evidence>
<reference evidence="2" key="3">
    <citation type="journal article" date="2021" name="PeerJ">
        <title>Extensive microbial diversity within the chicken gut microbiome revealed by metagenomics and culture.</title>
        <authorList>
            <person name="Gilroy R."/>
            <person name="Ravi A."/>
            <person name="Getino M."/>
            <person name="Pursley I."/>
            <person name="Horton D.L."/>
            <person name="Alikhan N.F."/>
            <person name="Baker D."/>
            <person name="Gharbi K."/>
            <person name="Hall N."/>
            <person name="Watson M."/>
            <person name="Adriaenssens E.M."/>
            <person name="Foster-Nyarko E."/>
            <person name="Jarju S."/>
            <person name="Secka A."/>
            <person name="Antonio M."/>
            <person name="Oren A."/>
            <person name="Chaudhuri R.R."/>
            <person name="La Ragione R."/>
            <person name="Hildebrand F."/>
            <person name="Pallen M.J."/>
        </authorList>
    </citation>
    <scope>NUCLEOTIDE SEQUENCE</scope>
    <source>
        <strain evidence="2">ChiGjej6B6-11269</strain>
    </source>
</reference>
<comment type="caution">
    <text evidence="3">The sequence shown here is derived from an EMBL/GenBank/DDBJ whole genome shotgun (WGS) entry which is preliminary data.</text>
</comment>
<keyword evidence="4" id="KW-1185">Reference proteome</keyword>
<comment type="subcellular location">
    <subcellularLocation>
        <location evidence="1">Cytoplasm</location>
    </subcellularLocation>
</comment>
<accession>A0A3N0AY69</accession>
<comment type="similarity">
    <text evidence="1">Belongs to the NapD family.</text>
</comment>